<organism evidence="2 3">
    <name type="scientific">Heterorhabditis bacteriophora</name>
    <name type="common">Entomopathogenic nematode worm</name>
    <dbReference type="NCBI Taxonomy" id="37862"/>
    <lineage>
        <taxon>Eukaryota</taxon>
        <taxon>Metazoa</taxon>
        <taxon>Ecdysozoa</taxon>
        <taxon>Nematoda</taxon>
        <taxon>Chromadorea</taxon>
        <taxon>Rhabditida</taxon>
        <taxon>Rhabditina</taxon>
        <taxon>Rhabditomorpha</taxon>
        <taxon>Strongyloidea</taxon>
        <taxon>Heterorhabditidae</taxon>
        <taxon>Heterorhabditis</taxon>
    </lineage>
</organism>
<dbReference type="GO" id="GO:0031297">
    <property type="term" value="P:replication fork processing"/>
    <property type="evidence" value="ECO:0007669"/>
    <property type="project" value="TreeGrafter"/>
</dbReference>
<dbReference type="GO" id="GO:0005634">
    <property type="term" value="C:nucleus"/>
    <property type="evidence" value="ECO:0007669"/>
    <property type="project" value="TreeGrafter"/>
</dbReference>
<dbReference type="GO" id="GO:0000793">
    <property type="term" value="C:condensed chromosome"/>
    <property type="evidence" value="ECO:0007669"/>
    <property type="project" value="TreeGrafter"/>
</dbReference>
<evidence type="ECO:0000256" key="1">
    <source>
        <dbReference type="SAM" id="MobiDB-lite"/>
    </source>
</evidence>
<dbReference type="GO" id="GO:0035861">
    <property type="term" value="C:site of double-strand break"/>
    <property type="evidence" value="ECO:0007669"/>
    <property type="project" value="TreeGrafter"/>
</dbReference>
<dbReference type="PANTHER" id="PTHR46060:SF2">
    <property type="entry name" value="HISTONE-LYSINE N-METHYLTRANSFERASE SETMAR"/>
    <property type="match status" value="1"/>
</dbReference>
<evidence type="ECO:0000313" key="2">
    <source>
        <dbReference type="Proteomes" id="UP000095283"/>
    </source>
</evidence>
<dbReference type="WBParaSite" id="Hba_05930">
    <property type="protein sequence ID" value="Hba_05930"/>
    <property type="gene ID" value="Hba_05930"/>
</dbReference>
<dbReference type="Gene3D" id="3.30.420.10">
    <property type="entry name" value="Ribonuclease H-like superfamily/Ribonuclease H"/>
    <property type="match status" value="2"/>
</dbReference>
<dbReference type="GO" id="GO:0006303">
    <property type="term" value="P:double-strand break repair via nonhomologous end joining"/>
    <property type="evidence" value="ECO:0007669"/>
    <property type="project" value="TreeGrafter"/>
</dbReference>
<evidence type="ECO:0000313" key="3">
    <source>
        <dbReference type="WBParaSite" id="Hba_05930"/>
    </source>
</evidence>
<sequence length="109" mass="12721">MHDNPKHTHSWVDPGQPTTSTPKPRTHAKNVLLCIWWYTKGVLFYEFLQPGETVTARRYGRQWIDLLDDMPHAAPCTQQTILNLDWEVLPHAAYSLDLAHSDYHLFRLV</sequence>
<dbReference type="GO" id="GO:0000014">
    <property type="term" value="F:single-stranded DNA endodeoxyribonuclease activity"/>
    <property type="evidence" value="ECO:0007669"/>
    <property type="project" value="TreeGrafter"/>
</dbReference>
<protein>
    <submittedName>
        <fullName evidence="3">Transposase</fullName>
    </submittedName>
</protein>
<name>A0A1I7WLB7_HETBA</name>
<dbReference type="GO" id="GO:0044547">
    <property type="term" value="F:DNA topoisomerase binding"/>
    <property type="evidence" value="ECO:0007669"/>
    <property type="project" value="TreeGrafter"/>
</dbReference>
<feature type="region of interest" description="Disordered" evidence="1">
    <location>
        <begin position="1"/>
        <end position="25"/>
    </location>
</feature>
<dbReference type="InterPro" id="IPR001888">
    <property type="entry name" value="Transposase_1"/>
</dbReference>
<dbReference type="GO" id="GO:0000729">
    <property type="term" value="P:DNA double-strand break processing"/>
    <property type="evidence" value="ECO:0007669"/>
    <property type="project" value="TreeGrafter"/>
</dbReference>
<dbReference type="GO" id="GO:0003697">
    <property type="term" value="F:single-stranded DNA binding"/>
    <property type="evidence" value="ECO:0007669"/>
    <property type="project" value="TreeGrafter"/>
</dbReference>
<dbReference type="Proteomes" id="UP000095283">
    <property type="component" value="Unplaced"/>
</dbReference>
<dbReference type="GO" id="GO:0044774">
    <property type="term" value="P:mitotic DNA integrity checkpoint signaling"/>
    <property type="evidence" value="ECO:0007669"/>
    <property type="project" value="TreeGrafter"/>
</dbReference>
<keyword evidence="2" id="KW-1185">Reference proteome</keyword>
<dbReference type="PANTHER" id="PTHR46060">
    <property type="entry name" value="MARINER MOS1 TRANSPOSASE-LIKE PROTEIN"/>
    <property type="match status" value="1"/>
</dbReference>
<dbReference type="GO" id="GO:0046975">
    <property type="term" value="F:histone H3K36 methyltransferase activity"/>
    <property type="evidence" value="ECO:0007669"/>
    <property type="project" value="TreeGrafter"/>
</dbReference>
<dbReference type="GO" id="GO:0003690">
    <property type="term" value="F:double-stranded DNA binding"/>
    <property type="evidence" value="ECO:0007669"/>
    <property type="project" value="TreeGrafter"/>
</dbReference>
<proteinExistence type="predicted"/>
<reference evidence="3" key="1">
    <citation type="submission" date="2016-11" db="UniProtKB">
        <authorList>
            <consortium name="WormBaseParasite"/>
        </authorList>
    </citation>
    <scope>IDENTIFICATION</scope>
</reference>
<dbReference type="GO" id="GO:0042800">
    <property type="term" value="F:histone H3K4 methyltransferase activity"/>
    <property type="evidence" value="ECO:0007669"/>
    <property type="project" value="TreeGrafter"/>
</dbReference>
<dbReference type="Pfam" id="PF01359">
    <property type="entry name" value="Transposase_1"/>
    <property type="match status" value="1"/>
</dbReference>
<dbReference type="GO" id="GO:0015074">
    <property type="term" value="P:DNA integration"/>
    <property type="evidence" value="ECO:0007669"/>
    <property type="project" value="TreeGrafter"/>
</dbReference>
<dbReference type="InterPro" id="IPR052709">
    <property type="entry name" value="Transposase-MT_Hybrid"/>
</dbReference>
<accession>A0A1I7WLB7</accession>
<dbReference type="InterPro" id="IPR036397">
    <property type="entry name" value="RNaseH_sf"/>
</dbReference>
<dbReference type="AlphaFoldDB" id="A0A1I7WLB7"/>